<dbReference type="AlphaFoldDB" id="A0A8S1UAD6"/>
<keyword evidence="3" id="KW-1185">Reference proteome</keyword>
<protein>
    <recommendedName>
        <fullName evidence="1">ERV/ALR sulfhydryl oxidase domain-containing protein</fullName>
    </recommendedName>
</protein>
<comment type="caution">
    <text evidence="2">The sequence shown here is derived from an EMBL/GenBank/DDBJ whole genome shotgun (WGS) entry which is preliminary data.</text>
</comment>
<dbReference type="GO" id="GO:0016972">
    <property type="term" value="F:thiol oxidase activity"/>
    <property type="evidence" value="ECO:0007669"/>
    <property type="project" value="InterPro"/>
</dbReference>
<dbReference type="InterPro" id="IPR017905">
    <property type="entry name" value="ERV/ALR_sulphydryl_oxidase"/>
</dbReference>
<organism evidence="2 3">
    <name type="scientific">Paramecium pentaurelia</name>
    <dbReference type="NCBI Taxonomy" id="43138"/>
    <lineage>
        <taxon>Eukaryota</taxon>
        <taxon>Sar</taxon>
        <taxon>Alveolata</taxon>
        <taxon>Ciliophora</taxon>
        <taxon>Intramacronucleata</taxon>
        <taxon>Oligohymenophorea</taxon>
        <taxon>Peniculida</taxon>
        <taxon>Parameciidae</taxon>
        <taxon>Paramecium</taxon>
    </lineage>
</organism>
<evidence type="ECO:0000259" key="1">
    <source>
        <dbReference type="PROSITE" id="PS51324"/>
    </source>
</evidence>
<proteinExistence type="predicted"/>
<feature type="domain" description="ERV/ALR sulfhydryl oxidase" evidence="1">
    <location>
        <begin position="1"/>
        <end position="41"/>
    </location>
</feature>
<reference evidence="2" key="1">
    <citation type="submission" date="2021-01" db="EMBL/GenBank/DDBJ databases">
        <authorList>
            <consortium name="Genoscope - CEA"/>
            <person name="William W."/>
        </authorList>
    </citation>
    <scope>NUCLEOTIDE SEQUENCE</scope>
</reference>
<gene>
    <name evidence="2" type="ORF">PPENT_87.1.T0360078</name>
</gene>
<name>A0A8S1UAD6_9CILI</name>
<dbReference type="OrthoDB" id="17199at2759"/>
<accession>A0A8S1UAD6</accession>
<dbReference type="Proteomes" id="UP000689195">
    <property type="component" value="Unassembled WGS sequence"/>
</dbReference>
<evidence type="ECO:0000313" key="2">
    <source>
        <dbReference type="EMBL" id="CAD8161254.1"/>
    </source>
</evidence>
<evidence type="ECO:0000313" key="3">
    <source>
        <dbReference type="Proteomes" id="UP000689195"/>
    </source>
</evidence>
<dbReference type="PROSITE" id="PS51324">
    <property type="entry name" value="ERV_ALR"/>
    <property type="match status" value="1"/>
</dbReference>
<dbReference type="EMBL" id="CAJJDO010000036">
    <property type="protein sequence ID" value="CAD8161254.1"/>
    <property type="molecule type" value="Genomic_DNA"/>
</dbReference>
<sequence length="41" mass="4937">MLFFNVRRQFFPCKECAGHFLNMITVLPYEGTTRVQFMSYL</sequence>